<dbReference type="SUPFAM" id="SSF52402">
    <property type="entry name" value="Adenine nucleotide alpha hydrolases-like"/>
    <property type="match status" value="2"/>
</dbReference>
<protein>
    <submittedName>
        <fullName evidence="4">Universal stress protein</fullName>
    </submittedName>
</protein>
<dbReference type="InterPro" id="IPR006016">
    <property type="entry name" value="UspA"/>
</dbReference>
<evidence type="ECO:0000313" key="4">
    <source>
        <dbReference type="EMBL" id="GAA2113394.1"/>
    </source>
</evidence>
<dbReference type="Gene3D" id="3.40.50.620">
    <property type="entry name" value="HUPs"/>
    <property type="match status" value="2"/>
</dbReference>
<feature type="domain" description="UspA" evidence="3">
    <location>
        <begin position="6"/>
        <end position="142"/>
    </location>
</feature>
<organism evidence="4 5">
    <name type="scientific">Streptomyces synnematoformans</name>
    <dbReference type="NCBI Taxonomy" id="415721"/>
    <lineage>
        <taxon>Bacteria</taxon>
        <taxon>Bacillati</taxon>
        <taxon>Actinomycetota</taxon>
        <taxon>Actinomycetes</taxon>
        <taxon>Kitasatosporales</taxon>
        <taxon>Streptomycetaceae</taxon>
        <taxon>Streptomyces</taxon>
    </lineage>
</organism>
<keyword evidence="5" id="KW-1185">Reference proteome</keyword>
<name>A0ABP5JCR6_9ACTN</name>
<proteinExistence type="inferred from homology"/>
<gene>
    <name evidence="4" type="ORF">GCM10009802_12090</name>
</gene>
<evidence type="ECO:0000259" key="3">
    <source>
        <dbReference type="Pfam" id="PF00582"/>
    </source>
</evidence>
<reference evidence="5" key="1">
    <citation type="journal article" date="2019" name="Int. J. Syst. Evol. Microbiol.">
        <title>The Global Catalogue of Microorganisms (GCM) 10K type strain sequencing project: providing services to taxonomists for standard genome sequencing and annotation.</title>
        <authorList>
            <consortium name="The Broad Institute Genomics Platform"/>
            <consortium name="The Broad Institute Genome Sequencing Center for Infectious Disease"/>
            <person name="Wu L."/>
            <person name="Ma J."/>
        </authorList>
    </citation>
    <scope>NUCLEOTIDE SEQUENCE [LARGE SCALE GENOMIC DNA]</scope>
    <source>
        <strain evidence="5">JCM 15481</strain>
    </source>
</reference>
<dbReference type="Proteomes" id="UP001500443">
    <property type="component" value="Unassembled WGS sequence"/>
</dbReference>
<feature type="compositionally biased region" description="Basic and acidic residues" evidence="2">
    <location>
        <begin position="194"/>
        <end position="204"/>
    </location>
</feature>
<feature type="region of interest" description="Disordered" evidence="2">
    <location>
        <begin position="194"/>
        <end position="214"/>
    </location>
</feature>
<dbReference type="Pfam" id="PF00582">
    <property type="entry name" value="Usp"/>
    <property type="match status" value="2"/>
</dbReference>
<dbReference type="EMBL" id="BAAAPF010000019">
    <property type="protein sequence ID" value="GAA2113394.1"/>
    <property type="molecule type" value="Genomic_DNA"/>
</dbReference>
<dbReference type="PRINTS" id="PR01438">
    <property type="entry name" value="UNVRSLSTRESS"/>
</dbReference>
<comment type="similarity">
    <text evidence="1">Belongs to the universal stress protein A family.</text>
</comment>
<dbReference type="InterPro" id="IPR014729">
    <property type="entry name" value="Rossmann-like_a/b/a_fold"/>
</dbReference>
<dbReference type="PANTHER" id="PTHR46268">
    <property type="entry name" value="STRESS RESPONSE PROTEIN NHAX"/>
    <property type="match status" value="1"/>
</dbReference>
<feature type="domain" description="UspA" evidence="3">
    <location>
        <begin position="151"/>
        <end position="291"/>
    </location>
</feature>
<dbReference type="PANTHER" id="PTHR46268:SF6">
    <property type="entry name" value="UNIVERSAL STRESS PROTEIN UP12"/>
    <property type="match status" value="1"/>
</dbReference>
<evidence type="ECO:0000313" key="5">
    <source>
        <dbReference type="Proteomes" id="UP001500443"/>
    </source>
</evidence>
<sequence length="297" mass="30569">METAPVVAGVDGSAESLDAVASAAREARLRGCRLRVVHAFVWPALGAYPAVAALLPGDDELRREADRIVDDAVAHARTAEPDVTADGVVVTGEIMPVLLKETETAQLAVVATRGLGAFARLLAGSTAVRLCAYGHCPVLVVRAGGRGTGGPVLLAVDGSPAGAAAVDFAFAEAARRDVGLVAVHVWSAWTTLRPRPEDPARPAAERPGTPAEEGDRVLSAALAPAARKYPDVPVERTPVEGPVRELLIEASKDAGLLVTGARGHGGFAGLLLGSVSHALLQHAHCPVAVVRAPDERP</sequence>
<evidence type="ECO:0000256" key="1">
    <source>
        <dbReference type="ARBA" id="ARBA00008791"/>
    </source>
</evidence>
<dbReference type="RefSeq" id="WP_344288630.1">
    <property type="nucleotide sequence ID" value="NZ_BAAAPF010000019.1"/>
</dbReference>
<evidence type="ECO:0000256" key="2">
    <source>
        <dbReference type="SAM" id="MobiDB-lite"/>
    </source>
</evidence>
<comment type="caution">
    <text evidence="4">The sequence shown here is derived from an EMBL/GenBank/DDBJ whole genome shotgun (WGS) entry which is preliminary data.</text>
</comment>
<dbReference type="InterPro" id="IPR006015">
    <property type="entry name" value="Universal_stress_UspA"/>
</dbReference>
<accession>A0ABP5JCR6</accession>